<keyword evidence="3" id="KW-1185">Reference proteome</keyword>
<dbReference type="EMBL" id="CAJNOQ010027865">
    <property type="protein sequence ID" value="CAF1556926.1"/>
    <property type="molecule type" value="Genomic_DNA"/>
</dbReference>
<dbReference type="Proteomes" id="UP000663829">
    <property type="component" value="Unassembled WGS sequence"/>
</dbReference>
<gene>
    <name evidence="1" type="ORF">GPM918_LOCUS39532</name>
    <name evidence="2" type="ORF">SRO942_LOCUS40413</name>
</gene>
<evidence type="ECO:0000313" key="2">
    <source>
        <dbReference type="EMBL" id="CAF4418131.1"/>
    </source>
</evidence>
<dbReference type="Proteomes" id="UP000681722">
    <property type="component" value="Unassembled WGS sequence"/>
</dbReference>
<accession>A0A815XFE7</accession>
<reference evidence="1" key="1">
    <citation type="submission" date="2021-02" db="EMBL/GenBank/DDBJ databases">
        <authorList>
            <person name="Nowell W R."/>
        </authorList>
    </citation>
    <scope>NUCLEOTIDE SEQUENCE</scope>
</reference>
<name>A0A815XFE7_9BILA</name>
<dbReference type="AlphaFoldDB" id="A0A815XFE7"/>
<organism evidence="1 3">
    <name type="scientific">Didymodactylos carnosus</name>
    <dbReference type="NCBI Taxonomy" id="1234261"/>
    <lineage>
        <taxon>Eukaryota</taxon>
        <taxon>Metazoa</taxon>
        <taxon>Spiralia</taxon>
        <taxon>Gnathifera</taxon>
        <taxon>Rotifera</taxon>
        <taxon>Eurotatoria</taxon>
        <taxon>Bdelloidea</taxon>
        <taxon>Philodinida</taxon>
        <taxon>Philodinidae</taxon>
        <taxon>Didymodactylos</taxon>
    </lineage>
</organism>
<dbReference type="EMBL" id="CAJOBC010093586">
    <property type="protein sequence ID" value="CAF4418131.1"/>
    <property type="molecule type" value="Genomic_DNA"/>
</dbReference>
<evidence type="ECO:0000313" key="3">
    <source>
        <dbReference type="Proteomes" id="UP000663829"/>
    </source>
</evidence>
<proteinExistence type="predicted"/>
<evidence type="ECO:0000313" key="1">
    <source>
        <dbReference type="EMBL" id="CAF1556926.1"/>
    </source>
</evidence>
<protein>
    <submittedName>
        <fullName evidence="1">Uncharacterized protein</fullName>
    </submittedName>
</protein>
<feature type="non-terminal residue" evidence="1">
    <location>
        <position position="1"/>
    </location>
</feature>
<sequence>AEILFMRLKSNNPQLNHNLFKRHYIDSAACICAGGDETLSYYFLECSQFSPCRKHLELTLSRIGLSLSVDILLLNDCSIDKDAMSVVLRAVNEYIEKTQRFT</sequence>
<comment type="caution">
    <text evidence="1">The sequence shown here is derived from an EMBL/GenBank/DDBJ whole genome shotgun (WGS) entry which is preliminary data.</text>
</comment>